<gene>
    <name evidence="5 9" type="primary">recX</name>
    <name evidence="9" type="ORF">GCM10023333_33710</name>
</gene>
<dbReference type="InterPro" id="IPR053926">
    <property type="entry name" value="RecX_HTH_1st"/>
</dbReference>
<dbReference type="Gene3D" id="1.10.10.10">
    <property type="entry name" value="Winged helix-like DNA-binding domain superfamily/Winged helix DNA-binding domain"/>
    <property type="match status" value="3"/>
</dbReference>
<dbReference type="InterPro" id="IPR053924">
    <property type="entry name" value="RecX_HTH_2nd"/>
</dbReference>
<dbReference type="InterPro" id="IPR003783">
    <property type="entry name" value="Regulatory_RecX"/>
</dbReference>
<dbReference type="Pfam" id="PF02631">
    <property type="entry name" value="RecX_HTH2"/>
    <property type="match status" value="1"/>
</dbReference>
<evidence type="ECO:0000256" key="4">
    <source>
        <dbReference type="ARBA" id="ARBA00022490"/>
    </source>
</evidence>
<dbReference type="Proteomes" id="UP001499988">
    <property type="component" value="Unassembled WGS sequence"/>
</dbReference>
<dbReference type="PANTHER" id="PTHR33602">
    <property type="entry name" value="REGULATORY PROTEIN RECX FAMILY PROTEIN"/>
    <property type="match status" value="1"/>
</dbReference>
<evidence type="ECO:0000256" key="5">
    <source>
        <dbReference type="HAMAP-Rule" id="MF_01114"/>
    </source>
</evidence>
<dbReference type="InterPro" id="IPR053925">
    <property type="entry name" value="RecX_HTH_3rd"/>
</dbReference>
<comment type="function">
    <text evidence="5">Modulates RecA activity.</text>
</comment>
<dbReference type="Pfam" id="PF21982">
    <property type="entry name" value="RecX_HTH1"/>
    <property type="match status" value="1"/>
</dbReference>
<feature type="domain" description="RecX first three-helical" evidence="8">
    <location>
        <begin position="10"/>
        <end position="48"/>
    </location>
</feature>
<evidence type="ECO:0000313" key="9">
    <source>
        <dbReference type="EMBL" id="GAA4897631.1"/>
    </source>
</evidence>
<feature type="domain" description="RecX third three-helical" evidence="7">
    <location>
        <begin position="102"/>
        <end position="147"/>
    </location>
</feature>
<evidence type="ECO:0000259" key="7">
    <source>
        <dbReference type="Pfam" id="PF21981"/>
    </source>
</evidence>
<evidence type="ECO:0000256" key="1">
    <source>
        <dbReference type="ARBA" id="ARBA00004496"/>
    </source>
</evidence>
<reference evidence="10" key="1">
    <citation type="journal article" date="2019" name="Int. J. Syst. Evol. Microbiol.">
        <title>The Global Catalogue of Microorganisms (GCM) 10K type strain sequencing project: providing services to taxonomists for standard genome sequencing and annotation.</title>
        <authorList>
            <consortium name="The Broad Institute Genomics Platform"/>
            <consortium name="The Broad Institute Genome Sequencing Center for Infectious Disease"/>
            <person name="Wu L."/>
            <person name="Ma J."/>
        </authorList>
    </citation>
    <scope>NUCLEOTIDE SEQUENCE [LARGE SCALE GENOMIC DNA]</scope>
    <source>
        <strain evidence="10">JCM 18401</strain>
    </source>
</reference>
<evidence type="ECO:0000259" key="6">
    <source>
        <dbReference type="Pfam" id="PF02631"/>
    </source>
</evidence>
<dbReference type="InterPro" id="IPR036388">
    <property type="entry name" value="WH-like_DNA-bd_sf"/>
</dbReference>
<proteinExistence type="inferred from homology"/>
<evidence type="ECO:0000256" key="2">
    <source>
        <dbReference type="ARBA" id="ARBA00009695"/>
    </source>
</evidence>
<protein>
    <recommendedName>
        <fullName evidence="3 5">Regulatory protein RecX</fullName>
    </recommendedName>
</protein>
<comment type="subcellular location">
    <subcellularLocation>
        <location evidence="1 5">Cytoplasm</location>
    </subcellularLocation>
</comment>
<dbReference type="PANTHER" id="PTHR33602:SF1">
    <property type="entry name" value="REGULATORY PROTEIN RECX FAMILY PROTEIN"/>
    <property type="match status" value="1"/>
</dbReference>
<evidence type="ECO:0000256" key="3">
    <source>
        <dbReference type="ARBA" id="ARBA00018111"/>
    </source>
</evidence>
<comment type="similarity">
    <text evidence="2 5">Belongs to the RecX family.</text>
</comment>
<evidence type="ECO:0000259" key="8">
    <source>
        <dbReference type="Pfam" id="PF21982"/>
    </source>
</evidence>
<keyword evidence="10" id="KW-1185">Reference proteome</keyword>
<name>A0ABP9FH60_9GAMM</name>
<evidence type="ECO:0000313" key="10">
    <source>
        <dbReference type="Proteomes" id="UP001499988"/>
    </source>
</evidence>
<accession>A0ABP9FH60</accession>
<organism evidence="9 10">
    <name type="scientific">Ferrimonas pelagia</name>
    <dbReference type="NCBI Taxonomy" id="1177826"/>
    <lineage>
        <taxon>Bacteria</taxon>
        <taxon>Pseudomonadati</taxon>
        <taxon>Pseudomonadota</taxon>
        <taxon>Gammaproteobacteria</taxon>
        <taxon>Alteromonadales</taxon>
        <taxon>Ferrimonadaceae</taxon>
        <taxon>Ferrimonas</taxon>
    </lineage>
</organism>
<dbReference type="RefSeq" id="WP_345336632.1">
    <property type="nucleotide sequence ID" value="NZ_BAABJZ010000098.1"/>
</dbReference>
<dbReference type="Pfam" id="PF21981">
    <property type="entry name" value="RecX_HTH3"/>
    <property type="match status" value="1"/>
</dbReference>
<feature type="domain" description="RecX second three-helical" evidence="6">
    <location>
        <begin position="56"/>
        <end position="96"/>
    </location>
</feature>
<keyword evidence="4 5" id="KW-0963">Cytoplasm</keyword>
<sequence length="153" mass="17737">MSKPGQGQSALAAAVGLLSRRDHSRGELERKLQHRGFLHEEIQRTLARVQALGYQDEARFAEGYVRYRSQSGKGPLRLRAELHERQLDDALIRQALAQPELDWFALCRLARQRKFGDLPACDPKLRQKMQRFLAYRGFEYEQIRYALQPNGDD</sequence>
<dbReference type="HAMAP" id="MF_01114">
    <property type="entry name" value="RecX"/>
    <property type="match status" value="1"/>
</dbReference>
<dbReference type="EMBL" id="BAABJZ010000098">
    <property type="protein sequence ID" value="GAA4897631.1"/>
    <property type="molecule type" value="Genomic_DNA"/>
</dbReference>
<comment type="caution">
    <text evidence="9">The sequence shown here is derived from an EMBL/GenBank/DDBJ whole genome shotgun (WGS) entry which is preliminary data.</text>
</comment>